<evidence type="ECO:0000256" key="8">
    <source>
        <dbReference type="PIRSR" id="PIRSR602401-1"/>
    </source>
</evidence>
<keyword evidence="7 9" id="KW-0503">Monooxygenase</keyword>
<dbReference type="Proteomes" id="UP000790347">
    <property type="component" value="Unassembled WGS sequence"/>
</dbReference>
<reference evidence="11" key="1">
    <citation type="submission" date="2013-05" db="EMBL/GenBank/DDBJ databases">
        <authorList>
            <person name="Yim A.K.Y."/>
            <person name="Chan T.F."/>
            <person name="Ji K.M."/>
            <person name="Liu X.Y."/>
            <person name="Zhou J.W."/>
            <person name="Li R.Q."/>
            <person name="Yang K.Y."/>
            <person name="Li J."/>
            <person name="Li M."/>
            <person name="Law P.T.W."/>
            <person name="Wu Y.L."/>
            <person name="Cai Z.L."/>
            <person name="Qin H."/>
            <person name="Bao Y."/>
            <person name="Leung R.K.K."/>
            <person name="Ng P.K.S."/>
            <person name="Zou J."/>
            <person name="Zhong X.J."/>
            <person name="Ran P.X."/>
            <person name="Zhong N.S."/>
            <person name="Liu Z.G."/>
            <person name="Tsui S.K.W."/>
        </authorList>
    </citation>
    <scope>NUCLEOTIDE SEQUENCE</scope>
    <source>
        <strain evidence="11">Derf</strain>
        <tissue evidence="11">Whole organism</tissue>
    </source>
</reference>
<dbReference type="PRINTS" id="PR00463">
    <property type="entry name" value="EP450I"/>
</dbReference>
<comment type="cofactor">
    <cofactor evidence="1 8">
        <name>heme</name>
        <dbReference type="ChEBI" id="CHEBI:30413"/>
    </cofactor>
</comment>
<dbReference type="InterPro" id="IPR036396">
    <property type="entry name" value="Cyt_P450_sf"/>
</dbReference>
<keyword evidence="5 9" id="KW-0560">Oxidoreductase</keyword>
<dbReference type="FunFam" id="1.10.630.10:FF:000006">
    <property type="entry name" value="Cytochrome P450 302a1, mitochondrial"/>
    <property type="match status" value="1"/>
</dbReference>
<keyword evidence="12" id="KW-1185">Reference proteome</keyword>
<dbReference type="InterPro" id="IPR001128">
    <property type="entry name" value="Cyt_P450"/>
</dbReference>
<dbReference type="InterPro" id="IPR017972">
    <property type="entry name" value="Cyt_P450_CS"/>
</dbReference>
<evidence type="ECO:0000313" key="12">
    <source>
        <dbReference type="Proteomes" id="UP000790347"/>
    </source>
</evidence>
<dbReference type="EMBL" id="ASGP02000004">
    <property type="protein sequence ID" value="KAH9511456.1"/>
    <property type="molecule type" value="Genomic_DNA"/>
</dbReference>
<dbReference type="InterPro" id="IPR050479">
    <property type="entry name" value="CYP11_CYP27_families"/>
</dbReference>
<keyword evidence="6 8" id="KW-0408">Iron</keyword>
<dbReference type="PANTHER" id="PTHR24279:SF120">
    <property type="entry name" value="CYTOCHROME P450"/>
    <property type="match status" value="1"/>
</dbReference>
<dbReference type="PROSITE" id="PS00086">
    <property type="entry name" value="CYTOCHROME_P450"/>
    <property type="match status" value="1"/>
</dbReference>
<evidence type="ECO:0000256" key="4">
    <source>
        <dbReference type="ARBA" id="ARBA00022723"/>
    </source>
</evidence>
<evidence type="ECO:0000256" key="9">
    <source>
        <dbReference type="RuleBase" id="RU000461"/>
    </source>
</evidence>
<dbReference type="OrthoDB" id="3945418at2759"/>
<organism evidence="11 12">
    <name type="scientific">Dermatophagoides farinae</name>
    <name type="common">American house dust mite</name>
    <dbReference type="NCBI Taxonomy" id="6954"/>
    <lineage>
        <taxon>Eukaryota</taxon>
        <taxon>Metazoa</taxon>
        <taxon>Ecdysozoa</taxon>
        <taxon>Arthropoda</taxon>
        <taxon>Chelicerata</taxon>
        <taxon>Arachnida</taxon>
        <taxon>Acari</taxon>
        <taxon>Acariformes</taxon>
        <taxon>Sarcoptiformes</taxon>
        <taxon>Astigmata</taxon>
        <taxon>Psoroptidia</taxon>
        <taxon>Analgoidea</taxon>
        <taxon>Pyroglyphidae</taxon>
        <taxon>Dermatophagoidinae</taxon>
        <taxon>Dermatophagoides</taxon>
    </lineage>
</organism>
<dbReference type="AlphaFoldDB" id="A0A922I053"/>
<dbReference type="PRINTS" id="PR00385">
    <property type="entry name" value="P450"/>
</dbReference>
<dbReference type="GO" id="GO:0016705">
    <property type="term" value="F:oxidoreductase activity, acting on paired donors, with incorporation or reduction of molecular oxygen"/>
    <property type="evidence" value="ECO:0007669"/>
    <property type="project" value="InterPro"/>
</dbReference>
<dbReference type="SUPFAM" id="SSF48264">
    <property type="entry name" value="Cytochrome P450"/>
    <property type="match status" value="1"/>
</dbReference>
<dbReference type="Proteomes" id="UP000828236">
    <property type="component" value="Unassembled WGS sequence"/>
</dbReference>
<accession>A0A922I053</accession>
<evidence type="ECO:0000256" key="7">
    <source>
        <dbReference type="ARBA" id="ARBA00023033"/>
    </source>
</evidence>
<evidence type="ECO:0000256" key="6">
    <source>
        <dbReference type="ARBA" id="ARBA00023004"/>
    </source>
</evidence>
<dbReference type="GO" id="GO:0004497">
    <property type="term" value="F:monooxygenase activity"/>
    <property type="evidence" value="ECO:0007669"/>
    <property type="project" value="UniProtKB-KW"/>
</dbReference>
<protein>
    <submittedName>
        <fullName evidence="10">Cytochrome p450-like protein 26</fullName>
    </submittedName>
</protein>
<comment type="similarity">
    <text evidence="2 9">Belongs to the cytochrome P450 family.</text>
</comment>
<gene>
    <name evidence="11" type="ORF">DERF_009918</name>
    <name evidence="10" type="ORF">HUG17_0008</name>
</gene>
<name>A0A922I053_DERFA</name>
<dbReference type="Pfam" id="PF00067">
    <property type="entry name" value="p450"/>
    <property type="match status" value="1"/>
</dbReference>
<reference evidence="11" key="4">
    <citation type="journal article" date="2022" name="Res Sq">
        <title>Comparative Genomics Reveals Insights into the Divergent Evolution of Astigmatic Mites and Household Pest Adaptations.</title>
        <authorList>
            <person name="Xiong Q."/>
            <person name="Wan A.T.-Y."/>
            <person name="Liu X.-Y."/>
            <person name="Fung C.S.-H."/>
            <person name="Xiao X."/>
            <person name="Malainual N."/>
            <person name="Hou J."/>
            <person name="Wang L."/>
            <person name="Wang M."/>
            <person name="Yang K."/>
            <person name="Cui Y."/>
            <person name="Leung E."/>
            <person name="Nong W."/>
            <person name="Shin S.-K."/>
            <person name="Au S."/>
            <person name="Jeong K.Y."/>
            <person name="Chew F.T."/>
            <person name="Hui J."/>
            <person name="Leung T.F."/>
            <person name="Tungtrongchitr A."/>
            <person name="Zhong N."/>
            <person name="Liu Z."/>
            <person name="Tsui S."/>
        </authorList>
    </citation>
    <scope>NUCLEOTIDE SEQUENCE</scope>
    <source>
        <strain evidence="11">Derf</strain>
        <tissue evidence="11">Whole organism</tissue>
    </source>
</reference>
<dbReference type="CDD" id="cd11054">
    <property type="entry name" value="CYP24A1-like"/>
    <property type="match status" value="1"/>
</dbReference>
<proteinExistence type="inferred from homology"/>
<keyword evidence="4 8" id="KW-0479">Metal-binding</keyword>
<comment type="caution">
    <text evidence="11">The sequence shown here is derived from an EMBL/GenBank/DDBJ whole genome shotgun (WGS) entry which is preliminary data.</text>
</comment>
<evidence type="ECO:0000256" key="3">
    <source>
        <dbReference type="ARBA" id="ARBA00022617"/>
    </source>
</evidence>
<evidence type="ECO:0000256" key="5">
    <source>
        <dbReference type="ARBA" id="ARBA00023002"/>
    </source>
</evidence>
<dbReference type="GO" id="GO:0020037">
    <property type="term" value="F:heme binding"/>
    <property type="evidence" value="ECO:0007669"/>
    <property type="project" value="InterPro"/>
</dbReference>
<reference evidence="10" key="2">
    <citation type="submission" date="2020-06" db="EMBL/GenBank/DDBJ databases">
        <authorList>
            <person name="Ji K."/>
            <person name="Li J."/>
        </authorList>
    </citation>
    <scope>NUCLEOTIDE SEQUENCE</scope>
    <source>
        <strain evidence="10">JKM2019</strain>
        <tissue evidence="10">Whole body</tissue>
    </source>
</reference>
<keyword evidence="3 8" id="KW-0349">Heme</keyword>
<dbReference type="PANTHER" id="PTHR24279">
    <property type="entry name" value="CYTOCHROME P450"/>
    <property type="match status" value="1"/>
</dbReference>
<dbReference type="InterPro" id="IPR002401">
    <property type="entry name" value="Cyt_P450_E_grp-I"/>
</dbReference>
<reference evidence="10" key="3">
    <citation type="journal article" date="2021" name="World Allergy Organ. J.">
        <title>Chromosome-level assembly of Dermatophagoides farinae genome and transcriptome reveals two novel allergens Der f 37 and Der f 39.</title>
        <authorList>
            <person name="Chen J."/>
            <person name="Cai Z."/>
            <person name="Fan D."/>
            <person name="Hu J."/>
            <person name="Hou Y."/>
            <person name="He Y."/>
            <person name="Zhang Z."/>
            <person name="Zhao Z."/>
            <person name="Gao P."/>
            <person name="Hu W."/>
            <person name="Sun J."/>
            <person name="Li J."/>
            <person name="Ji K."/>
        </authorList>
    </citation>
    <scope>NUCLEOTIDE SEQUENCE</scope>
    <source>
        <strain evidence="10">JKM2019</strain>
    </source>
</reference>
<sequence length="509" mass="59345">MKISIRFGSKCRFGSLSSSTLSSTTNVIDDGREQVKSFKEIPGPKALPLIGNLWRYLPIIGQYSLERLYENGHYNLTHYGTIVREEITAKHKIVHLFDPDHMESMFRQQQYPYRRSHRALIKYRHERSDRYQSGGIFPENGDEWKRLRDLFKHYFLRPNCIHVYDRQLNEIVSDLILSIRYERDESTGHLDDDFQQFLYRWSLESICSIMLDARIGCLDRNNQDGANMIEGGHKTLYAVMRTELYDGWQSRATKDYQCLVEGQDLMAKVVEKYLNKRIEQIELDGNGGKTTTTTIVGQLIRDPKITRKDLFGIVMDFVFAGIDTTSITAGFTLYFLAKNPNLQQRLFQEVDQVLGSDGFFKAQHFNHTPLLKACVKETLRLRPISIGVGRLATNDMIIGGYHVPKDTMIITQNQVACRQAAYYPRPNDYDPDRWIGSTRSRHHRYLYIPFGHGTRMCLGRRIAELELYILLANIVHQFRLECCPHYDIGQRTRLINLPDRPIKLRFIDR</sequence>
<feature type="binding site" description="axial binding residue" evidence="8">
    <location>
        <position position="457"/>
    </location>
    <ligand>
        <name>heme</name>
        <dbReference type="ChEBI" id="CHEBI:30413"/>
    </ligand>
    <ligandPart>
        <name>Fe</name>
        <dbReference type="ChEBI" id="CHEBI:18248"/>
    </ligandPart>
</feature>
<evidence type="ECO:0000313" key="11">
    <source>
        <dbReference type="EMBL" id="KAH9511456.1"/>
    </source>
</evidence>
<evidence type="ECO:0000256" key="2">
    <source>
        <dbReference type="ARBA" id="ARBA00010617"/>
    </source>
</evidence>
<dbReference type="Gene3D" id="1.10.630.10">
    <property type="entry name" value="Cytochrome P450"/>
    <property type="match status" value="1"/>
</dbReference>
<dbReference type="EMBL" id="SDOV01000001">
    <property type="protein sequence ID" value="KAH7644470.1"/>
    <property type="molecule type" value="Genomic_DNA"/>
</dbReference>
<dbReference type="GO" id="GO:0005506">
    <property type="term" value="F:iron ion binding"/>
    <property type="evidence" value="ECO:0007669"/>
    <property type="project" value="InterPro"/>
</dbReference>
<evidence type="ECO:0000313" key="10">
    <source>
        <dbReference type="EMBL" id="KAH7644470.1"/>
    </source>
</evidence>
<evidence type="ECO:0000256" key="1">
    <source>
        <dbReference type="ARBA" id="ARBA00001971"/>
    </source>
</evidence>